<evidence type="ECO:0000313" key="2">
    <source>
        <dbReference type="Proteomes" id="UP001519363"/>
    </source>
</evidence>
<comment type="caution">
    <text evidence="1">The sequence shown here is derived from an EMBL/GenBank/DDBJ whole genome shotgun (WGS) entry which is preliminary data.</text>
</comment>
<reference evidence="1 2" key="1">
    <citation type="submission" date="2021-03" db="EMBL/GenBank/DDBJ databases">
        <title>Sequencing the genomes of 1000 actinobacteria strains.</title>
        <authorList>
            <person name="Klenk H.-P."/>
        </authorList>
    </citation>
    <scope>NUCLEOTIDE SEQUENCE [LARGE SCALE GENOMIC DNA]</scope>
    <source>
        <strain evidence="1 2">DSM 44580</strain>
    </source>
</reference>
<name>A0ABS5A5D4_9PSEU</name>
<dbReference type="EMBL" id="JAGIOO010000001">
    <property type="protein sequence ID" value="MBP2471796.1"/>
    <property type="molecule type" value="Genomic_DNA"/>
</dbReference>
<proteinExistence type="predicted"/>
<sequence length="90" mass="10113">MATREPHPVEVATELLLAAKTDGADVIELVELLRERLGELPTMVFIGSFRDAFKIPLRVLMEAETWQGFHQPGPLNLTDEQFTALLAPWI</sequence>
<evidence type="ECO:0000313" key="1">
    <source>
        <dbReference type="EMBL" id="MBP2471796.1"/>
    </source>
</evidence>
<dbReference type="Proteomes" id="UP001519363">
    <property type="component" value="Unassembled WGS sequence"/>
</dbReference>
<keyword evidence="2" id="KW-1185">Reference proteome</keyword>
<protein>
    <submittedName>
        <fullName evidence="1">Uncharacterized protein</fullName>
    </submittedName>
</protein>
<accession>A0ABS5A5D4</accession>
<organism evidence="1 2">
    <name type="scientific">Crossiella equi</name>
    <dbReference type="NCBI Taxonomy" id="130796"/>
    <lineage>
        <taxon>Bacteria</taxon>
        <taxon>Bacillati</taxon>
        <taxon>Actinomycetota</taxon>
        <taxon>Actinomycetes</taxon>
        <taxon>Pseudonocardiales</taxon>
        <taxon>Pseudonocardiaceae</taxon>
        <taxon>Crossiella</taxon>
    </lineage>
</organism>
<dbReference type="RefSeq" id="WP_086783184.1">
    <property type="nucleotide sequence ID" value="NZ_JAGIOO010000001.1"/>
</dbReference>
<gene>
    <name evidence="1" type="ORF">JOF53_000668</name>
</gene>